<reference evidence="2" key="1">
    <citation type="journal article" date="2019" name="Int. J. Syst. Evol. Microbiol.">
        <title>The Global Catalogue of Microorganisms (GCM) 10K type strain sequencing project: providing services to taxonomists for standard genome sequencing and annotation.</title>
        <authorList>
            <consortium name="The Broad Institute Genomics Platform"/>
            <consortium name="The Broad Institute Genome Sequencing Center for Infectious Disease"/>
            <person name="Wu L."/>
            <person name="Ma J."/>
        </authorList>
    </citation>
    <scope>NUCLEOTIDE SEQUENCE [LARGE SCALE GENOMIC DNA]</scope>
    <source>
        <strain evidence="2">NBRC 111980</strain>
    </source>
</reference>
<dbReference type="EMBL" id="BSOB01000018">
    <property type="protein sequence ID" value="GLQ93461.1"/>
    <property type="molecule type" value="Genomic_DNA"/>
</dbReference>
<protein>
    <submittedName>
        <fullName evidence="1">Tail protein</fullName>
    </submittedName>
</protein>
<comment type="caution">
    <text evidence="1">The sequence shown here is derived from an EMBL/GenBank/DDBJ whole genome shotgun (WGS) entry which is preliminary data.</text>
</comment>
<sequence>MKKPASLRQALTAALSDLARNPESLLVFVDKGSVIATYVPGLSFEYSYTLNVILIDYAGDPDTVMVPLLMWVRENQPELLDNVDIRPDGITFEADIISHDACDLSLTLKLTERVIVAEGNNGRLDIVHVEEPMPEPRLMAKHWRLFLHDALIAEWDQPA</sequence>
<organism evidence="1 2">
    <name type="scientific">Dyella acidisoli</name>
    <dbReference type="NCBI Taxonomy" id="1867834"/>
    <lineage>
        <taxon>Bacteria</taxon>
        <taxon>Pseudomonadati</taxon>
        <taxon>Pseudomonadota</taxon>
        <taxon>Gammaproteobacteria</taxon>
        <taxon>Lysobacterales</taxon>
        <taxon>Rhodanobacteraceae</taxon>
        <taxon>Dyella</taxon>
    </lineage>
</organism>
<accession>A0ABQ5XP03</accession>
<name>A0ABQ5XP03_9GAMM</name>
<dbReference type="Proteomes" id="UP001156670">
    <property type="component" value="Unassembled WGS sequence"/>
</dbReference>
<dbReference type="Pfam" id="PF06891">
    <property type="entry name" value="P2_Phage_GpR"/>
    <property type="match status" value="1"/>
</dbReference>
<proteinExistence type="predicted"/>
<evidence type="ECO:0000313" key="1">
    <source>
        <dbReference type="EMBL" id="GLQ93461.1"/>
    </source>
</evidence>
<evidence type="ECO:0000313" key="2">
    <source>
        <dbReference type="Proteomes" id="UP001156670"/>
    </source>
</evidence>
<dbReference type="RefSeq" id="WP_284321174.1">
    <property type="nucleotide sequence ID" value="NZ_BSOB01000018.1"/>
</dbReference>
<keyword evidence="2" id="KW-1185">Reference proteome</keyword>
<dbReference type="InterPro" id="IPR009678">
    <property type="entry name" value="Phage_tail_completion_R"/>
</dbReference>
<gene>
    <name evidence="1" type="primary">R</name>
    <name evidence="1" type="ORF">GCM10007901_24120</name>
</gene>